<dbReference type="Proteomes" id="UP000239250">
    <property type="component" value="Chromosome"/>
</dbReference>
<evidence type="ECO:0008006" key="3">
    <source>
        <dbReference type="Google" id="ProtNLM"/>
    </source>
</evidence>
<organism evidence="1 2">
    <name type="scientific">Williamsoniiplasma luminosum</name>
    <dbReference type="NCBI Taxonomy" id="214888"/>
    <lineage>
        <taxon>Bacteria</taxon>
        <taxon>Bacillati</taxon>
        <taxon>Mycoplasmatota</taxon>
        <taxon>Mollicutes</taxon>
        <taxon>Entomoplasmatales</taxon>
        <taxon>Williamsoniiplasma</taxon>
    </lineage>
</organism>
<dbReference type="EMBL" id="CP027019">
    <property type="protein sequence ID" value="AVP49201.1"/>
    <property type="molecule type" value="Genomic_DNA"/>
</dbReference>
<gene>
    <name evidence="1" type="ORF">C5T88_01215</name>
</gene>
<dbReference type="RefSeq" id="WP_303662540.1">
    <property type="nucleotide sequence ID" value="NZ_CP027019.1"/>
</dbReference>
<proteinExistence type="predicted"/>
<dbReference type="AlphaFoldDB" id="A0A2S0NJL7"/>
<sequence>MKKILTMLSIFGVTATISTNVVSCTKPTGVDISTIARPLKMYLIQEEEPGPWTKEELEKKIVDKKVDIEGGITVEVGKPEPGVITKWKQSILFKGNATKDNNFIYSGTTSMDHVYGENAALTPKPVSQNDINDAKVMLDQNLSNRIFDNEDQVKQTIKTNGNIPGGGGEALKFGTISNMEFDKNPISGEPNTFSFSATFALSNDEIFKFAEEVKPNQLYSFTGKVKIIKTNLDQEATRKDLVVDEDEDEKIIQAFVNANKDDGPLKGIQVLDLQQTTSRVDKPNEITTPEKPKKLEPLVMPDPIKKIITAKPYSQKFKGKVEVSIVVKKQ</sequence>
<reference evidence="2" key="1">
    <citation type="submission" date="2018-02" db="EMBL/GenBank/DDBJ databases">
        <title>Firefly genomes illuminate parallel origins of bioluminescence in beetles.</title>
        <authorList>
            <person name="Fallon T.R."/>
            <person name="Lower S.E.S."/>
            <person name="Behringer M."/>
            <person name="Weng J.-K."/>
        </authorList>
    </citation>
    <scope>NUCLEOTIDE SEQUENCE [LARGE SCALE GENOMIC DNA]</scope>
</reference>
<evidence type="ECO:0000313" key="1">
    <source>
        <dbReference type="EMBL" id="AVP49201.1"/>
    </source>
</evidence>
<dbReference type="InterPro" id="IPR054816">
    <property type="entry name" value="Lipoprotein_mollicutes-type_CS"/>
</dbReference>
<evidence type="ECO:0000313" key="2">
    <source>
        <dbReference type="Proteomes" id="UP000239250"/>
    </source>
</evidence>
<dbReference type="NCBIfam" id="NF038029">
    <property type="entry name" value="LP_plasma"/>
    <property type="match status" value="1"/>
</dbReference>
<accession>A0A2S0NJL7</accession>
<protein>
    <recommendedName>
        <fullName evidence="3">Lipoprotein</fullName>
    </recommendedName>
</protein>
<name>A0A2S0NJL7_9MOLU</name>